<evidence type="ECO:0000313" key="3">
    <source>
        <dbReference type="EMBL" id="PTE10217.1"/>
    </source>
</evidence>
<reference evidence="3 4" key="1">
    <citation type="submission" date="2018-03" db="EMBL/GenBank/DDBJ databases">
        <title>Genome sequence of the symbiotic type strain Mesorhizobium helmanticense CSLC115NT isolated from Lotus corniculatus nodules.</title>
        <authorList>
            <person name="Sannazzaro A.I."/>
            <person name="Torres Tejerizo G.A."/>
            <person name="Dip D."/>
            <person name="Caballero M."/>
            <person name="Pistorio M."/>
            <person name="Estrella M.J."/>
        </authorList>
    </citation>
    <scope>NUCLEOTIDE SEQUENCE [LARGE SCALE GENOMIC DNA]</scope>
    <source>
        <strain evidence="3 4">CSLC115N</strain>
    </source>
</reference>
<dbReference type="OrthoDB" id="9805228at2"/>
<gene>
    <name evidence="3" type="ORF">C9427_11785</name>
</gene>
<feature type="domain" description="Activator of Hsp90 ATPase homologue 1/2-like C-terminal" evidence="2">
    <location>
        <begin position="22"/>
        <end position="152"/>
    </location>
</feature>
<dbReference type="AlphaFoldDB" id="A0A2T4IX35"/>
<accession>A0A2T4IX35</accession>
<dbReference type="InterPro" id="IPR023393">
    <property type="entry name" value="START-like_dom_sf"/>
</dbReference>
<evidence type="ECO:0000313" key="4">
    <source>
        <dbReference type="Proteomes" id="UP000240259"/>
    </source>
</evidence>
<comment type="caution">
    <text evidence="3">The sequence shown here is derived from an EMBL/GenBank/DDBJ whole genome shotgun (WGS) entry which is preliminary data.</text>
</comment>
<organism evidence="3 4">
    <name type="scientific">Mesorhizobium helmanticense</name>
    <dbReference type="NCBI Taxonomy" id="1776423"/>
    <lineage>
        <taxon>Bacteria</taxon>
        <taxon>Pseudomonadati</taxon>
        <taxon>Pseudomonadota</taxon>
        <taxon>Alphaproteobacteria</taxon>
        <taxon>Hyphomicrobiales</taxon>
        <taxon>Phyllobacteriaceae</taxon>
        <taxon>Mesorhizobium</taxon>
    </lineage>
</organism>
<dbReference type="SUPFAM" id="SSF55961">
    <property type="entry name" value="Bet v1-like"/>
    <property type="match status" value="1"/>
</dbReference>
<dbReference type="InterPro" id="IPR013538">
    <property type="entry name" value="ASHA1/2-like_C"/>
</dbReference>
<dbReference type="RefSeq" id="WP_107649345.1">
    <property type="nucleotide sequence ID" value="NZ_PZJX01000025.1"/>
</dbReference>
<dbReference type="Proteomes" id="UP000240259">
    <property type="component" value="Unassembled WGS sequence"/>
</dbReference>
<dbReference type="EMBL" id="PZJX01000025">
    <property type="protein sequence ID" value="PTE10217.1"/>
    <property type="molecule type" value="Genomic_DNA"/>
</dbReference>
<keyword evidence="4" id="KW-1185">Reference proteome</keyword>
<protein>
    <submittedName>
        <fullName evidence="3">Polyketide cyclase</fullName>
    </submittedName>
</protein>
<name>A0A2T4IX35_9HYPH</name>
<evidence type="ECO:0000259" key="2">
    <source>
        <dbReference type="Pfam" id="PF08327"/>
    </source>
</evidence>
<comment type="similarity">
    <text evidence="1">Belongs to the AHA1 family.</text>
</comment>
<sequence>MAARTETAEAPQYALEISRLFDAPPGLVFKLWTTPEHLVRWWGPRNFSSTTETLEFREGGRYRHLIHGPDGQTYAMSGIFQEIVEPKRIAFTFSWDEGDFQDRVETLVTVSITAEGDRTRLTFRQESFADIETRDSHIEGWSECLDKLGVYLASN</sequence>
<dbReference type="Pfam" id="PF08327">
    <property type="entry name" value="AHSA1"/>
    <property type="match status" value="1"/>
</dbReference>
<evidence type="ECO:0000256" key="1">
    <source>
        <dbReference type="ARBA" id="ARBA00006817"/>
    </source>
</evidence>
<dbReference type="Gene3D" id="3.30.530.20">
    <property type="match status" value="1"/>
</dbReference>
<proteinExistence type="inferred from homology"/>